<dbReference type="PIRSF" id="PIRSF005902">
    <property type="entry name" value="DNase_TatD"/>
    <property type="match status" value="1"/>
</dbReference>
<gene>
    <name evidence="5" type="ORF">RIMI_LOCUS22785794</name>
</gene>
<comment type="caution">
    <text evidence="5">The sequence shown here is derived from an EMBL/GenBank/DDBJ whole genome shotgun (WGS) entry which is preliminary data.</text>
</comment>
<dbReference type="Gene3D" id="3.20.20.140">
    <property type="entry name" value="Metal-dependent hydrolases"/>
    <property type="match status" value="1"/>
</dbReference>
<evidence type="ECO:0008006" key="7">
    <source>
        <dbReference type="Google" id="ProtNLM"/>
    </source>
</evidence>
<evidence type="ECO:0000256" key="4">
    <source>
        <dbReference type="ARBA" id="ARBA00093287"/>
    </source>
</evidence>
<dbReference type="InterPro" id="IPR032466">
    <property type="entry name" value="Metal_Hydrolase"/>
</dbReference>
<dbReference type="PANTHER" id="PTHR46317">
    <property type="entry name" value="HYDROLASE OF PHP SUPERFAMILY-RELATED PROTEIN"/>
    <property type="match status" value="1"/>
</dbReference>
<protein>
    <recommendedName>
        <fullName evidence="7">TatD DNase domain containing 3</fullName>
    </recommendedName>
</protein>
<dbReference type="SUPFAM" id="SSF51556">
    <property type="entry name" value="Metallo-dependent hydrolases"/>
    <property type="match status" value="1"/>
</dbReference>
<sequence>MLGAGQAGRYVDCHCHMTAEEFSQDIVEILERSRNGGVRALVSVTERAGELESLLHLSERYPSYVMPCFGVHPIQSTADGYRSATLQDLEPALEQFEKYKDHLVGIGEIGLDFTPWLTPTSKEREEQLKVFQIQLDIAKRLDLPVNVHSRSAGRQTISFLKEQGAEKVLLHNFAGRPSVALEGVQAGYFFSFPPAVANNDQREKLIKRIRMENICLETDSPALGPDKQERNTPSNIFIPCEYIARVKGLSSDTVCEATAHNAFRLFPKIRFKLNE</sequence>
<accession>A0ABN9MMU5</accession>
<keyword evidence="6" id="KW-1185">Reference proteome</keyword>
<dbReference type="Pfam" id="PF01026">
    <property type="entry name" value="TatD_DNase"/>
    <property type="match status" value="1"/>
</dbReference>
<proteinExistence type="inferred from homology"/>
<dbReference type="PANTHER" id="PTHR46317:SF3">
    <property type="entry name" value="DEOXYRIBONUCLEASE TATDN3-RELATED"/>
    <property type="match status" value="1"/>
</dbReference>
<dbReference type="InterPro" id="IPR001130">
    <property type="entry name" value="TatD-like"/>
</dbReference>
<evidence type="ECO:0000256" key="2">
    <source>
        <dbReference type="ARBA" id="ARBA00022723"/>
    </source>
</evidence>
<organism evidence="5 6">
    <name type="scientific">Ranitomeya imitator</name>
    <name type="common">mimic poison frog</name>
    <dbReference type="NCBI Taxonomy" id="111125"/>
    <lineage>
        <taxon>Eukaryota</taxon>
        <taxon>Metazoa</taxon>
        <taxon>Chordata</taxon>
        <taxon>Craniata</taxon>
        <taxon>Vertebrata</taxon>
        <taxon>Euteleostomi</taxon>
        <taxon>Amphibia</taxon>
        <taxon>Batrachia</taxon>
        <taxon>Anura</taxon>
        <taxon>Neobatrachia</taxon>
        <taxon>Hyloidea</taxon>
        <taxon>Dendrobatidae</taxon>
        <taxon>Dendrobatinae</taxon>
        <taxon>Ranitomeya</taxon>
    </lineage>
</organism>
<evidence type="ECO:0000313" key="6">
    <source>
        <dbReference type="Proteomes" id="UP001176940"/>
    </source>
</evidence>
<evidence type="ECO:0000313" key="5">
    <source>
        <dbReference type="EMBL" id="CAJ0968080.1"/>
    </source>
</evidence>
<reference evidence="5" key="1">
    <citation type="submission" date="2023-07" db="EMBL/GenBank/DDBJ databases">
        <authorList>
            <person name="Stuckert A."/>
        </authorList>
    </citation>
    <scope>NUCLEOTIDE SEQUENCE</scope>
</reference>
<keyword evidence="3" id="KW-0378">Hydrolase</keyword>
<dbReference type="Proteomes" id="UP001176940">
    <property type="component" value="Unassembled WGS sequence"/>
</dbReference>
<dbReference type="CDD" id="cd01310">
    <property type="entry name" value="TatD_DNAse"/>
    <property type="match status" value="1"/>
</dbReference>
<comment type="function">
    <text evidence="4">Exhibits 3'-exonuclease activities and apurinic/apyrimidinic (AP) endonuclease (in vitro). Show preferential AP endonuclease activity on double-stranded DNA substrates and 3'- exonuclease activity on single-stranded DNA.</text>
</comment>
<dbReference type="EMBL" id="CAUEEQ010078913">
    <property type="protein sequence ID" value="CAJ0968080.1"/>
    <property type="molecule type" value="Genomic_DNA"/>
</dbReference>
<evidence type="ECO:0000256" key="3">
    <source>
        <dbReference type="ARBA" id="ARBA00022801"/>
    </source>
</evidence>
<name>A0ABN9MMU5_9NEOB</name>
<evidence type="ECO:0000256" key="1">
    <source>
        <dbReference type="ARBA" id="ARBA00009275"/>
    </source>
</evidence>
<comment type="similarity">
    <text evidence="1">Belongs to the metallo-dependent hydrolases superfamily. TatD-type hydrolase family.</text>
</comment>
<keyword evidence="2" id="KW-0479">Metal-binding</keyword>